<evidence type="ECO:0000313" key="2">
    <source>
        <dbReference type="Proteomes" id="UP000678281"/>
    </source>
</evidence>
<comment type="caution">
    <text evidence="1">The sequence shown here is derived from an EMBL/GenBank/DDBJ whole genome shotgun (WGS) entry which is preliminary data.</text>
</comment>
<dbReference type="EMBL" id="JAGXTP010000001">
    <property type="protein sequence ID" value="MBS3847764.1"/>
    <property type="molecule type" value="Genomic_DNA"/>
</dbReference>
<evidence type="ECO:0000313" key="1">
    <source>
        <dbReference type="EMBL" id="MBS3847764.1"/>
    </source>
</evidence>
<protein>
    <submittedName>
        <fullName evidence="1">Uncharacterized protein</fullName>
    </submittedName>
</protein>
<accession>A0A942ICK6</accession>
<dbReference type="Proteomes" id="UP000678281">
    <property type="component" value="Unassembled WGS sequence"/>
</dbReference>
<keyword evidence="2" id="KW-1185">Reference proteome</keyword>
<organism evidence="1 2">
    <name type="scientific">Devosia litorisediminis</name>
    <dbReference type="NCBI Taxonomy" id="2829817"/>
    <lineage>
        <taxon>Bacteria</taxon>
        <taxon>Pseudomonadati</taxon>
        <taxon>Pseudomonadota</taxon>
        <taxon>Alphaproteobacteria</taxon>
        <taxon>Hyphomicrobiales</taxon>
        <taxon>Devosiaceae</taxon>
        <taxon>Devosia</taxon>
    </lineage>
</organism>
<proteinExistence type="predicted"/>
<gene>
    <name evidence="1" type="ORF">KD146_03535</name>
</gene>
<reference evidence="1" key="1">
    <citation type="submission" date="2021-04" db="EMBL/GenBank/DDBJ databases">
        <title>Devosia litorisediminis sp. nov., isolated from a sand dune.</title>
        <authorList>
            <person name="Park S."/>
            <person name="Yoon J.-H."/>
        </authorList>
    </citation>
    <scope>NUCLEOTIDE SEQUENCE</scope>
    <source>
        <strain evidence="1">BSSL-BM10</strain>
    </source>
</reference>
<dbReference type="AlphaFoldDB" id="A0A942ICK6"/>
<sequence length="372" mass="38576">MVAISAPYPSTSYLNLATSQSNAASSAYAAATSASVVPSVTEQAATAITLSSAAQAALATKDFATVLADTHARLASLLEEAERTSPLEDGKLAIDLSGLNQRELFAMASDDSFDADAQAAAGLEMQRRFENAMSGPAGVAQVTGNFTALYKAAAQYLDSLGSEEKAGADWIAGRAAVTEGLKQLQSDPKSLPDTGDQDPVQLYLALVNTGQAMQQQDIADVASSARQSLDALYADAIAAGKAPTFNSKTTMGSYIDMSGFPSRTLSAIALNTDSKFTTAETDEAASILRDKSGAALLAGFQNAANSSDPTAFSQNIISMFSSMSVEERQAAGWSDDFYQAAVASYESTSKLTQMFAEAGGSATSFLSFMGSK</sequence>
<name>A0A942ICK6_9HYPH</name>
<dbReference type="RefSeq" id="WP_212657362.1">
    <property type="nucleotide sequence ID" value="NZ_JAGXTP010000001.1"/>
</dbReference>